<name>A0A7D9DPA3_PARCT</name>
<dbReference type="Gene3D" id="6.10.140.2220">
    <property type="match status" value="2"/>
</dbReference>
<dbReference type="Pfam" id="PF14737">
    <property type="entry name" value="DUF4470"/>
    <property type="match status" value="1"/>
</dbReference>
<dbReference type="PANTHER" id="PTHR10237:SF14">
    <property type="entry name" value="MYND-TYPE DOMAIN-CONTAINING PROTEIN"/>
    <property type="match status" value="1"/>
</dbReference>
<dbReference type="InterPro" id="IPR027974">
    <property type="entry name" value="DUF4470"/>
</dbReference>
<dbReference type="InterPro" id="IPR024119">
    <property type="entry name" value="TF_DEAF-1"/>
</dbReference>
<dbReference type="InterPro" id="IPR002893">
    <property type="entry name" value="Znf_MYND"/>
</dbReference>
<dbReference type="Pfam" id="PF01753">
    <property type="entry name" value="zf-MYND"/>
    <property type="match status" value="2"/>
</dbReference>
<dbReference type="SUPFAM" id="SSF144232">
    <property type="entry name" value="HIT/MYND zinc finger-like"/>
    <property type="match status" value="2"/>
</dbReference>
<organism evidence="1 2">
    <name type="scientific">Paramuricea clavata</name>
    <name type="common">Red gorgonian</name>
    <name type="synonym">Violescent sea-whip</name>
    <dbReference type="NCBI Taxonomy" id="317549"/>
    <lineage>
        <taxon>Eukaryota</taxon>
        <taxon>Metazoa</taxon>
        <taxon>Cnidaria</taxon>
        <taxon>Anthozoa</taxon>
        <taxon>Octocorallia</taxon>
        <taxon>Malacalcyonacea</taxon>
        <taxon>Plexauridae</taxon>
        <taxon>Paramuricea</taxon>
    </lineage>
</organism>
<reference evidence="1" key="1">
    <citation type="submission" date="2020-04" db="EMBL/GenBank/DDBJ databases">
        <authorList>
            <person name="Alioto T."/>
            <person name="Alioto T."/>
            <person name="Gomez Garrido J."/>
        </authorList>
    </citation>
    <scope>NUCLEOTIDE SEQUENCE</scope>
    <source>
        <strain evidence="1">A484AB</strain>
    </source>
</reference>
<keyword evidence="2" id="KW-1185">Reference proteome</keyword>
<dbReference type="EMBL" id="CACRXK020001515">
    <property type="protein sequence ID" value="CAB3989592.1"/>
    <property type="molecule type" value="Genomic_DNA"/>
</dbReference>
<protein>
    <submittedName>
        <fullName evidence="1">Uncharacterized protein</fullName>
    </submittedName>
</protein>
<accession>A0A7D9DPA3</accession>
<dbReference type="PROSITE" id="PS01360">
    <property type="entry name" value="ZF_MYND_1"/>
    <property type="match status" value="2"/>
</dbReference>
<dbReference type="AlphaFoldDB" id="A0A7D9DPA3"/>
<dbReference type="GO" id="GO:0000981">
    <property type="term" value="F:DNA-binding transcription factor activity, RNA polymerase II-specific"/>
    <property type="evidence" value="ECO:0007669"/>
    <property type="project" value="TreeGrafter"/>
</dbReference>
<evidence type="ECO:0000313" key="2">
    <source>
        <dbReference type="Proteomes" id="UP001152795"/>
    </source>
</evidence>
<evidence type="ECO:0000313" key="1">
    <source>
        <dbReference type="EMBL" id="CAB3989592.1"/>
    </source>
</evidence>
<dbReference type="OrthoDB" id="10041188at2759"/>
<sequence>MPRFSECWRCGNTIGVGIICNLCEVAKYCSEKCKKNDIFRHEAECIPASILKTCKTCRKSGPNLKACTGCYRAFYCDAKCQKSNWERHKIDCLDVKKRMEEITQLTLAHYDILSEKTSYCSYYYWGNVPAFDCLNLVENEGVDGSAFKVLVLGVGDLRNVALTCASLPDSYSSKVLFTLNDKESCVLARLVLLLYMLIKGDLRIEKAVTEIWYSVLLSQETYECLRTSLEELTSFTTAQNLQSKTAGLISVDEMQFKQLQDVWKTWLGLRVQGTKWIQKQREKTINSNMENVARNSGYINNVPAEHAIAVKKWIDDGVFKRTQAPMIAENPTLTGVDMAARYAPYSYSVLPELFPFSGWDYLQVKKFKSSNCLVTMYGDYIECILRKFMNILSKQQVSFQIVLCDCMDIQQHPEVNTVYDRILTSNLIDYVFLPNLLKLCSQILNHDNNYATIITETMVWARDIIPEGDILFAFNRLQVPKLAKIAFEDTKRSSFANDGGTSVMEYLDNSCEFFSYIRAMFSAYRLKKARESGSTNQKPTIPVIKEVGNEFQLHLRDGIRNENRIVFFRPAINRRRVTIVTGNERYLEWVPLQKK</sequence>
<gene>
    <name evidence="1" type="ORF">PACLA_8A063257</name>
</gene>
<comment type="caution">
    <text evidence="1">The sequence shown here is derived from an EMBL/GenBank/DDBJ whole genome shotgun (WGS) entry which is preliminary data.</text>
</comment>
<dbReference type="Proteomes" id="UP001152795">
    <property type="component" value="Unassembled WGS sequence"/>
</dbReference>
<dbReference type="PROSITE" id="PS50865">
    <property type="entry name" value="ZF_MYND_2"/>
    <property type="match status" value="2"/>
</dbReference>
<dbReference type="GO" id="GO:0005634">
    <property type="term" value="C:nucleus"/>
    <property type="evidence" value="ECO:0007669"/>
    <property type="project" value="TreeGrafter"/>
</dbReference>
<proteinExistence type="predicted"/>
<dbReference type="PANTHER" id="PTHR10237">
    <property type="entry name" value="DEFORMED EPIDERMAL AUTOREGULATORY FACTOR 1 HOMOLOG SUPPRESSIN"/>
    <property type="match status" value="1"/>
</dbReference>